<evidence type="ECO:0000313" key="3">
    <source>
        <dbReference type="Proteomes" id="UP000228945"/>
    </source>
</evidence>
<dbReference type="EMBL" id="CP024201">
    <property type="protein sequence ID" value="ATQ43220.1"/>
    <property type="molecule type" value="Genomic_DNA"/>
</dbReference>
<proteinExistence type="predicted"/>
<dbReference type="InterPro" id="IPR014922">
    <property type="entry name" value="YdhG-like"/>
</dbReference>
<dbReference type="AlphaFoldDB" id="A0A2D2AYY1"/>
<dbReference type="Proteomes" id="UP000228945">
    <property type="component" value="Chromosome"/>
</dbReference>
<dbReference type="SUPFAM" id="SSF159888">
    <property type="entry name" value="YdhG-like"/>
    <property type="match status" value="1"/>
</dbReference>
<sequence length="130" mass="14281">MTPPPPITDPGVAAVFQAYPEPLRERLLALRTLVYEAAPSPLTESLKWGQPAWRRTDGRGTTVRLDALKGVDGGHALYVHCQTSLVDTFRGLYGDQLRFEGDRAILLSLDQPAPREALAHCIGLALSYRT</sequence>
<dbReference type="OrthoDB" id="328972at2"/>
<dbReference type="RefSeq" id="WP_099622471.1">
    <property type="nucleotide sequence ID" value="NZ_CP024201.1"/>
</dbReference>
<dbReference type="Pfam" id="PF08818">
    <property type="entry name" value="DUF1801"/>
    <property type="match status" value="1"/>
</dbReference>
<gene>
    <name evidence="2" type="ORF">CSW64_12740</name>
</gene>
<feature type="domain" description="YdhG-like" evidence="1">
    <location>
        <begin position="24"/>
        <end position="125"/>
    </location>
</feature>
<evidence type="ECO:0000259" key="1">
    <source>
        <dbReference type="Pfam" id="PF08818"/>
    </source>
</evidence>
<accession>A0A2D2AYY1</accession>
<organism evidence="2 3">
    <name type="scientific">Caulobacter mirabilis</name>
    <dbReference type="NCBI Taxonomy" id="69666"/>
    <lineage>
        <taxon>Bacteria</taxon>
        <taxon>Pseudomonadati</taxon>
        <taxon>Pseudomonadota</taxon>
        <taxon>Alphaproteobacteria</taxon>
        <taxon>Caulobacterales</taxon>
        <taxon>Caulobacteraceae</taxon>
        <taxon>Caulobacter</taxon>
    </lineage>
</organism>
<reference evidence="2 3" key="1">
    <citation type="submission" date="2017-10" db="EMBL/GenBank/DDBJ databases">
        <title>Genome sequence of Caulobacter mirabilis FWC38.</title>
        <authorList>
            <person name="Fiebig A."/>
            <person name="Crosson S."/>
        </authorList>
    </citation>
    <scope>NUCLEOTIDE SEQUENCE [LARGE SCALE GENOMIC DNA]</scope>
    <source>
        <strain evidence="2 3">FWC 38</strain>
    </source>
</reference>
<dbReference type="KEGG" id="cmb:CSW64_12740"/>
<evidence type="ECO:0000313" key="2">
    <source>
        <dbReference type="EMBL" id="ATQ43220.1"/>
    </source>
</evidence>
<keyword evidence="3" id="KW-1185">Reference proteome</keyword>
<name>A0A2D2AYY1_9CAUL</name>
<protein>
    <recommendedName>
        <fullName evidence="1">YdhG-like domain-containing protein</fullName>
    </recommendedName>
</protein>